<feature type="transmembrane region" description="Helical" evidence="1">
    <location>
        <begin position="112"/>
        <end position="131"/>
    </location>
</feature>
<keyword evidence="3" id="KW-1185">Reference proteome</keyword>
<dbReference type="RefSeq" id="WP_322937750.1">
    <property type="nucleotide sequence ID" value="NZ_CP141059.1"/>
</dbReference>
<evidence type="ECO:0000313" key="2">
    <source>
        <dbReference type="EMBL" id="WQQ27134.1"/>
    </source>
</evidence>
<organism evidence="2 3">
    <name type="scientific">Nocardioides bizhenqiangii</name>
    <dbReference type="NCBI Taxonomy" id="3095076"/>
    <lineage>
        <taxon>Bacteria</taxon>
        <taxon>Bacillati</taxon>
        <taxon>Actinomycetota</taxon>
        <taxon>Actinomycetes</taxon>
        <taxon>Propionibacteriales</taxon>
        <taxon>Nocardioidaceae</taxon>
        <taxon>Nocardioides</taxon>
    </lineage>
</organism>
<evidence type="ECO:0000256" key="1">
    <source>
        <dbReference type="SAM" id="Phobius"/>
    </source>
</evidence>
<keyword evidence="1" id="KW-0812">Transmembrane</keyword>
<proteinExistence type="predicted"/>
<accession>A0ABZ0ZTK6</accession>
<evidence type="ECO:0008006" key="4">
    <source>
        <dbReference type="Google" id="ProtNLM"/>
    </source>
</evidence>
<protein>
    <recommendedName>
        <fullName evidence="4">DoxX family membrane protein</fullName>
    </recommendedName>
</protein>
<dbReference type="Proteomes" id="UP001327225">
    <property type="component" value="Chromosome"/>
</dbReference>
<sequence>MTTDTTAAERTSTGVGADRAFLLLRTVFTIAPIAFGLDKFAEWLTDWEQYLAPWVNDILPGSAHQAMLTVGVIEVVAGIAVAVVPRYGALLVAGWLAGIIVNLVTMGEYYDVALRDFGLLVGALALAALAFDRAKPAA</sequence>
<feature type="transmembrane region" description="Helical" evidence="1">
    <location>
        <begin position="20"/>
        <end position="37"/>
    </location>
</feature>
<dbReference type="EMBL" id="CP141059">
    <property type="protein sequence ID" value="WQQ27134.1"/>
    <property type="molecule type" value="Genomic_DNA"/>
</dbReference>
<feature type="transmembrane region" description="Helical" evidence="1">
    <location>
        <begin position="63"/>
        <end position="84"/>
    </location>
</feature>
<evidence type="ECO:0000313" key="3">
    <source>
        <dbReference type="Proteomes" id="UP001327225"/>
    </source>
</evidence>
<keyword evidence="1" id="KW-1133">Transmembrane helix</keyword>
<name>A0ABZ0ZTK6_9ACTN</name>
<feature type="transmembrane region" description="Helical" evidence="1">
    <location>
        <begin position="89"/>
        <end position="106"/>
    </location>
</feature>
<keyword evidence="1" id="KW-0472">Membrane</keyword>
<gene>
    <name evidence="2" type="ORF">SHK19_02650</name>
</gene>
<reference evidence="3" key="1">
    <citation type="submission" date="2023-12" db="EMBL/GenBank/DDBJ databases">
        <title>Novel species in genus Nocardioides.</title>
        <authorList>
            <person name="Zhou H."/>
        </authorList>
    </citation>
    <scope>NUCLEOTIDE SEQUENCE [LARGE SCALE GENOMIC DNA]</scope>
    <source>
        <strain evidence="3">HM61</strain>
    </source>
</reference>